<dbReference type="InterPro" id="IPR037518">
    <property type="entry name" value="MPN"/>
</dbReference>
<proteinExistence type="predicted"/>
<dbReference type="Gene3D" id="3.40.140.10">
    <property type="entry name" value="Cytidine Deaminase, domain 2"/>
    <property type="match status" value="1"/>
</dbReference>
<evidence type="ECO:0000256" key="2">
    <source>
        <dbReference type="SAM" id="Phobius"/>
    </source>
</evidence>
<keyword evidence="2" id="KW-1133">Transmembrane helix</keyword>
<feature type="compositionally biased region" description="Pro residues" evidence="1">
    <location>
        <begin position="442"/>
        <end position="453"/>
    </location>
</feature>
<dbReference type="InterPro" id="IPR000555">
    <property type="entry name" value="JAMM/MPN+_dom"/>
</dbReference>
<dbReference type="GO" id="GO:0008237">
    <property type="term" value="F:metallopeptidase activity"/>
    <property type="evidence" value="ECO:0007669"/>
    <property type="project" value="InterPro"/>
</dbReference>
<dbReference type="EMBL" id="UINC01053742">
    <property type="protein sequence ID" value="SVB70639.1"/>
    <property type="molecule type" value="Genomic_DNA"/>
</dbReference>
<keyword evidence="2" id="KW-0472">Membrane</keyword>
<name>A0A382G6U0_9ZZZZ</name>
<feature type="domain" description="MPN" evidence="3">
    <location>
        <begin position="31"/>
        <end position="168"/>
    </location>
</feature>
<feature type="non-terminal residue" evidence="4">
    <location>
        <position position="1"/>
    </location>
</feature>
<dbReference type="Pfam" id="PF01398">
    <property type="entry name" value="JAB"/>
    <property type="match status" value="1"/>
</dbReference>
<dbReference type="SUPFAM" id="SSF102712">
    <property type="entry name" value="JAB1/MPN domain"/>
    <property type="match status" value="1"/>
</dbReference>
<evidence type="ECO:0000313" key="4">
    <source>
        <dbReference type="EMBL" id="SVB70639.1"/>
    </source>
</evidence>
<reference evidence="4" key="1">
    <citation type="submission" date="2018-05" db="EMBL/GenBank/DDBJ databases">
        <authorList>
            <person name="Lanie J.A."/>
            <person name="Ng W.-L."/>
            <person name="Kazmierczak K.M."/>
            <person name="Andrzejewski T.M."/>
            <person name="Davidsen T.M."/>
            <person name="Wayne K.J."/>
            <person name="Tettelin H."/>
            <person name="Glass J.I."/>
            <person name="Rusch D."/>
            <person name="Podicherti R."/>
            <person name="Tsui H.-C.T."/>
            <person name="Winkler M.E."/>
        </authorList>
    </citation>
    <scope>NUCLEOTIDE SEQUENCE</scope>
</reference>
<organism evidence="4">
    <name type="scientific">marine metagenome</name>
    <dbReference type="NCBI Taxonomy" id="408172"/>
    <lineage>
        <taxon>unclassified sequences</taxon>
        <taxon>metagenomes</taxon>
        <taxon>ecological metagenomes</taxon>
    </lineage>
</organism>
<feature type="transmembrane region" description="Helical" evidence="2">
    <location>
        <begin position="243"/>
        <end position="266"/>
    </location>
</feature>
<dbReference type="AlphaFoldDB" id="A0A382G6U0"/>
<evidence type="ECO:0000259" key="3">
    <source>
        <dbReference type="PROSITE" id="PS50249"/>
    </source>
</evidence>
<feature type="region of interest" description="Disordered" evidence="1">
    <location>
        <begin position="434"/>
        <end position="453"/>
    </location>
</feature>
<sequence length="453" mass="50881">VSRWWAVPDYRYRKWTPLLFPSEEIDDGPNITVLGQVFSDIQEHSQTDRDNEVGGFLLGEVHWLPNQDIPIVWIDSTIRATHTNATSTRLEFTSDTWIAFHQEREERFGDKKIILGWYHTHPGHGIFLSSYDTFIHENFYANQQQVALVVDPIRHESGFFKWTSNGLDSHRYYGFHEFGTSDDQSFNPGGNLSQDLPVGLQTGLPTEPEVPDILELPHWLSWIDKLPGLSLIMKSVESSISRGLTLFSLMAFVALIVFIIFASVFIGKLGNLTESVERAAMGQSSGVVTRIIPPLEADRRWSVDFSSYSGRLAGLSNLQITPDVSTDKGFEISVEKIIISPMVGIPKSHEVFGFLQVLIPGLSADHIKELDFEFVVPNGWLEENSIDPGGIVLWRTWGGKWDPLLPQSKRFLGNDSLTVTFRTEHLSYFALSGRTDSSEAPTPTPTPTPTPVP</sequence>
<gene>
    <name evidence="4" type="ORF">METZ01_LOCUS223493</name>
</gene>
<protein>
    <recommendedName>
        <fullName evidence="3">MPN domain-containing protein</fullName>
    </recommendedName>
</protein>
<feature type="non-terminal residue" evidence="4">
    <location>
        <position position="453"/>
    </location>
</feature>
<accession>A0A382G6U0</accession>
<keyword evidence="2" id="KW-0812">Transmembrane</keyword>
<dbReference type="PROSITE" id="PS50249">
    <property type="entry name" value="MPN"/>
    <property type="match status" value="1"/>
</dbReference>
<evidence type="ECO:0000256" key="1">
    <source>
        <dbReference type="SAM" id="MobiDB-lite"/>
    </source>
</evidence>